<accession>A0A7T5VEM9</accession>
<sequence length="133" mass="15014">MPIGFVESLLWLSLNIYHESRGEPEIGQLAVAHVTLNRALEDNKSIADVVLAPYQFSWTFQKKSYVPLEINPLQESLRIALKAMVTSDFTKGSTFYHHVNVAPKWAVGKAYIGRYGSHKFYRDTAQPISAALF</sequence>
<evidence type="ECO:0000313" key="2">
    <source>
        <dbReference type="EMBL" id="QQG66401.1"/>
    </source>
</evidence>
<keyword evidence="2" id="KW-0378">Hydrolase</keyword>
<dbReference type="AlphaFoldDB" id="A0A7T5VEM9"/>
<dbReference type="KEGG" id="dog:HP555_11245"/>
<feature type="domain" description="Cell wall hydrolase SleB" evidence="1">
    <location>
        <begin position="22"/>
        <end position="121"/>
    </location>
</feature>
<name>A0A7T5VEM9_9BACT</name>
<gene>
    <name evidence="2" type="ORF">HP555_11245</name>
</gene>
<dbReference type="Gene3D" id="1.10.10.2520">
    <property type="entry name" value="Cell wall hydrolase SleB, domain 1"/>
    <property type="match status" value="1"/>
</dbReference>
<dbReference type="InterPro" id="IPR042047">
    <property type="entry name" value="SleB_dom1"/>
</dbReference>
<dbReference type="RefSeq" id="WP_199262542.1">
    <property type="nucleotide sequence ID" value="NZ_CP054140.1"/>
</dbReference>
<proteinExistence type="predicted"/>
<reference evidence="2 3" key="1">
    <citation type="submission" date="2020-05" db="EMBL/GenBank/DDBJ databases">
        <title>Complete genome of Desulfobulbus oligotrophicus.</title>
        <authorList>
            <person name="Podar M."/>
        </authorList>
    </citation>
    <scope>NUCLEOTIDE SEQUENCE [LARGE SCALE GENOMIC DNA]</scope>
    <source>
        <strain evidence="2 3">Prop6</strain>
    </source>
</reference>
<dbReference type="Proteomes" id="UP000596092">
    <property type="component" value="Chromosome"/>
</dbReference>
<dbReference type="GO" id="GO:0016787">
    <property type="term" value="F:hydrolase activity"/>
    <property type="evidence" value="ECO:0007669"/>
    <property type="project" value="UniProtKB-KW"/>
</dbReference>
<evidence type="ECO:0000313" key="3">
    <source>
        <dbReference type="Proteomes" id="UP000596092"/>
    </source>
</evidence>
<dbReference type="InterPro" id="IPR011105">
    <property type="entry name" value="Cell_wall_hydrolase_SleB"/>
</dbReference>
<keyword evidence="3" id="KW-1185">Reference proteome</keyword>
<dbReference type="EMBL" id="CP054140">
    <property type="protein sequence ID" value="QQG66401.1"/>
    <property type="molecule type" value="Genomic_DNA"/>
</dbReference>
<dbReference type="Pfam" id="PF07486">
    <property type="entry name" value="Hydrolase_2"/>
    <property type="match status" value="1"/>
</dbReference>
<protein>
    <submittedName>
        <fullName evidence="2">Cell wall hydrolase</fullName>
    </submittedName>
</protein>
<organism evidence="2 3">
    <name type="scientific">Desulfobulbus oligotrophicus</name>
    <dbReference type="NCBI Taxonomy" id="1909699"/>
    <lineage>
        <taxon>Bacteria</taxon>
        <taxon>Pseudomonadati</taxon>
        <taxon>Thermodesulfobacteriota</taxon>
        <taxon>Desulfobulbia</taxon>
        <taxon>Desulfobulbales</taxon>
        <taxon>Desulfobulbaceae</taxon>
        <taxon>Desulfobulbus</taxon>
    </lineage>
</organism>
<evidence type="ECO:0000259" key="1">
    <source>
        <dbReference type="Pfam" id="PF07486"/>
    </source>
</evidence>